<feature type="domain" description="DUF6895" evidence="1">
    <location>
        <begin position="20"/>
        <end position="299"/>
    </location>
</feature>
<comment type="caution">
    <text evidence="2">The sequence shown here is derived from an EMBL/GenBank/DDBJ whole genome shotgun (WGS) entry which is preliminary data.</text>
</comment>
<dbReference type="Pfam" id="PF21836">
    <property type="entry name" value="DUF6895"/>
    <property type="match status" value="1"/>
</dbReference>
<dbReference type="InterPro" id="IPR054190">
    <property type="entry name" value="DUF6895"/>
</dbReference>
<evidence type="ECO:0000313" key="2">
    <source>
        <dbReference type="EMBL" id="MFF3340580.1"/>
    </source>
</evidence>
<protein>
    <submittedName>
        <fullName evidence="2">DUF6895 family protein</fullName>
    </submittedName>
</protein>
<evidence type="ECO:0000259" key="1">
    <source>
        <dbReference type="Pfam" id="PF21836"/>
    </source>
</evidence>
<dbReference type="EMBL" id="JBIAPK010000005">
    <property type="protein sequence ID" value="MFF3340580.1"/>
    <property type="molecule type" value="Genomic_DNA"/>
</dbReference>
<keyword evidence="3" id="KW-1185">Reference proteome</keyword>
<proteinExistence type="predicted"/>
<organism evidence="2 3">
    <name type="scientific">Streptomyces flavidovirens</name>
    <dbReference type="NCBI Taxonomy" id="67298"/>
    <lineage>
        <taxon>Bacteria</taxon>
        <taxon>Bacillati</taxon>
        <taxon>Actinomycetota</taxon>
        <taxon>Actinomycetes</taxon>
        <taxon>Kitasatosporales</taxon>
        <taxon>Streptomycetaceae</taxon>
        <taxon>Streptomyces</taxon>
    </lineage>
</organism>
<gene>
    <name evidence="2" type="ORF">ACFYWW_17865</name>
</gene>
<reference evidence="2 3" key="1">
    <citation type="submission" date="2024-10" db="EMBL/GenBank/DDBJ databases">
        <title>The Natural Products Discovery Center: Release of the First 8490 Sequenced Strains for Exploring Actinobacteria Biosynthetic Diversity.</title>
        <authorList>
            <person name="Kalkreuter E."/>
            <person name="Kautsar S.A."/>
            <person name="Yang D."/>
            <person name="Bader C.D."/>
            <person name="Teijaro C.N."/>
            <person name="Fluegel L."/>
            <person name="Davis C.M."/>
            <person name="Simpson J.R."/>
            <person name="Lauterbach L."/>
            <person name="Steele A.D."/>
            <person name="Gui C."/>
            <person name="Meng S."/>
            <person name="Li G."/>
            <person name="Viehrig K."/>
            <person name="Ye F."/>
            <person name="Su P."/>
            <person name="Kiefer A.F."/>
            <person name="Nichols A."/>
            <person name="Cepeda A.J."/>
            <person name="Yan W."/>
            <person name="Fan B."/>
            <person name="Jiang Y."/>
            <person name="Adhikari A."/>
            <person name="Zheng C.-J."/>
            <person name="Schuster L."/>
            <person name="Cowan T.M."/>
            <person name="Smanski M.J."/>
            <person name="Chevrette M.G."/>
            <person name="De Carvalho L.P.S."/>
            <person name="Shen B."/>
        </authorList>
    </citation>
    <scope>NUCLEOTIDE SEQUENCE [LARGE SCALE GENOMIC DNA]</scope>
    <source>
        <strain evidence="2 3">NPDC003029</strain>
    </source>
</reference>
<dbReference type="RefSeq" id="WP_355718597.1">
    <property type="nucleotide sequence ID" value="NZ_JBEXNP010000006.1"/>
</dbReference>
<accession>A0ABW6RGD3</accession>
<name>A0ABW6RGD3_9ACTN</name>
<evidence type="ECO:0000313" key="3">
    <source>
        <dbReference type="Proteomes" id="UP001601976"/>
    </source>
</evidence>
<dbReference type="Proteomes" id="UP001601976">
    <property type="component" value="Unassembled WGS sequence"/>
</dbReference>
<sequence length="309" mass="34370">MTTAAVAAAAPPALLHAVGDRALTWLDNHREFFRLTAEERASGTVFERLKPIGELALIMQVLFREGVAGSRQHTRASRLLDFAWRELLDGGTVLTELQRDEPVSPVALEVYATFRQLGYRAPALEAAVEVSRRTTTWKTLEMMPNRRLGVLNAERKAGLAPSEDFDGAVSRTWLGRLPEPWTVQYNIAYDITHTVFHLTNWGEAPDRIPPEIASYLALYLPAWMEDWLDAENWDLLGELLVVDTCLPRPTLDARIWERYAAAQSDTGAMPAQCGMPEGDTSDVFDDVHHPTLIAVFASAMATSRALQSA</sequence>